<reference evidence="1" key="1">
    <citation type="submission" date="2020-11" db="EMBL/GenBank/DDBJ databases">
        <authorList>
            <person name="Tran Van P."/>
        </authorList>
    </citation>
    <scope>NUCLEOTIDE SEQUENCE</scope>
</reference>
<accession>A0A7R9GVH1</accession>
<name>A0A7R9GVH1_TIMPO</name>
<protein>
    <submittedName>
        <fullName evidence="1">Uncharacterized protein</fullName>
    </submittedName>
</protein>
<evidence type="ECO:0000313" key="1">
    <source>
        <dbReference type="EMBL" id="CAD7399039.1"/>
    </source>
</evidence>
<dbReference type="AlphaFoldDB" id="A0A7R9GVH1"/>
<dbReference type="EMBL" id="OD000726">
    <property type="protein sequence ID" value="CAD7399039.1"/>
    <property type="molecule type" value="Genomic_DNA"/>
</dbReference>
<gene>
    <name evidence="1" type="ORF">TPSB3V08_LOCUS1980</name>
</gene>
<sequence>MKKDVGKKERKLSKQKPKFNFPKLFFSLIKFVVDFHELLRLHIKQIAHMSAMTTNDVKRGCGEGRVDRKGKDVCLGVVSLVVPIKKQPRVQAVLHVATASYVTTLLQVMRHSNLESTTSLVTLLDAIKQEQGMEVRTDATSCTPVECFSPFPPPSFTPTAVYVGLYKQSAAMLISAPQMRSSYQRVASPSQPPNIWDEREPISPFLNPVQLFV</sequence>
<organism evidence="1">
    <name type="scientific">Timema poppense</name>
    <name type="common">Walking stick</name>
    <dbReference type="NCBI Taxonomy" id="170557"/>
    <lineage>
        <taxon>Eukaryota</taxon>
        <taxon>Metazoa</taxon>
        <taxon>Ecdysozoa</taxon>
        <taxon>Arthropoda</taxon>
        <taxon>Hexapoda</taxon>
        <taxon>Insecta</taxon>
        <taxon>Pterygota</taxon>
        <taxon>Neoptera</taxon>
        <taxon>Polyneoptera</taxon>
        <taxon>Phasmatodea</taxon>
        <taxon>Timematodea</taxon>
        <taxon>Timematoidea</taxon>
        <taxon>Timematidae</taxon>
        <taxon>Timema</taxon>
    </lineage>
</organism>
<proteinExistence type="predicted"/>